<keyword evidence="5" id="KW-0804">Transcription</keyword>
<name>A0A8K0WAR9_9HYPO</name>
<sequence>MTEMKLIRKKKYCHKVKTGCLTCSDAESQAIYQFRTRIASLLASPFDVKFWTHDVLQSAESFIPVRHALVGLASAYQKSVLLDTHSPTCDRFIFRQYDKAIRSLYSCFQDGKVLSTSQRSAALVANFLFMFLCSLQGLRQEAIIHLRNGLALIQQWVMDFETSNDEPSTVLMIDISRLYIRLDTQSRIICQDDVTPPSSQVRPMPSPQEEQQTFTVCQALTQLEIIHNEILQLPDPQATQNLKFFYYKHLWLWDLRFQRLASTSEHHNHITALRMRREVVRVTLLIKFDNGSNEWCIDTSCKAILDLAHQLIKVLGLQFDQVGYHMASGLVEALYFVAVTSKDWDLRQQAIDTLRRYRFIDGIWGSEAAADLASCRLQSDIYQYRLRLGSDILEHSGMAVDNLR</sequence>
<keyword evidence="1" id="KW-0479">Metal-binding</keyword>
<evidence type="ECO:0000256" key="6">
    <source>
        <dbReference type="ARBA" id="ARBA00023242"/>
    </source>
</evidence>
<protein>
    <submittedName>
        <fullName evidence="7">Uncharacterized protein</fullName>
    </submittedName>
</protein>
<dbReference type="PANTHER" id="PTHR36206:SF12">
    <property type="entry name" value="ASPERCRYPTIN BIOSYNTHESIS CLUSTER-SPECIFIC TRANSCRIPTION REGULATOR ATNN-RELATED"/>
    <property type="match status" value="1"/>
</dbReference>
<gene>
    <name evidence="7" type="ORF">BKA59DRAFT_492946</name>
</gene>
<keyword evidence="2" id="KW-0862">Zinc</keyword>
<keyword evidence="8" id="KW-1185">Reference proteome</keyword>
<dbReference type="GO" id="GO:0046872">
    <property type="term" value="F:metal ion binding"/>
    <property type="evidence" value="ECO:0007669"/>
    <property type="project" value="UniProtKB-KW"/>
</dbReference>
<accession>A0A8K0WAR9</accession>
<evidence type="ECO:0000256" key="2">
    <source>
        <dbReference type="ARBA" id="ARBA00022833"/>
    </source>
</evidence>
<dbReference type="OrthoDB" id="3145928at2759"/>
<keyword evidence="6" id="KW-0539">Nucleus</keyword>
<dbReference type="EMBL" id="JAGPXF010000004">
    <property type="protein sequence ID" value="KAH7245374.1"/>
    <property type="molecule type" value="Genomic_DNA"/>
</dbReference>
<evidence type="ECO:0000256" key="4">
    <source>
        <dbReference type="ARBA" id="ARBA00023125"/>
    </source>
</evidence>
<proteinExistence type="predicted"/>
<evidence type="ECO:0000256" key="1">
    <source>
        <dbReference type="ARBA" id="ARBA00022723"/>
    </source>
</evidence>
<dbReference type="AlphaFoldDB" id="A0A8K0WAR9"/>
<evidence type="ECO:0000313" key="8">
    <source>
        <dbReference type="Proteomes" id="UP000813427"/>
    </source>
</evidence>
<keyword evidence="3" id="KW-0805">Transcription regulation</keyword>
<evidence type="ECO:0000256" key="5">
    <source>
        <dbReference type="ARBA" id="ARBA00023163"/>
    </source>
</evidence>
<keyword evidence="4" id="KW-0238">DNA-binding</keyword>
<organism evidence="7 8">
    <name type="scientific">Fusarium tricinctum</name>
    <dbReference type="NCBI Taxonomy" id="61284"/>
    <lineage>
        <taxon>Eukaryota</taxon>
        <taxon>Fungi</taxon>
        <taxon>Dikarya</taxon>
        <taxon>Ascomycota</taxon>
        <taxon>Pezizomycotina</taxon>
        <taxon>Sordariomycetes</taxon>
        <taxon>Hypocreomycetidae</taxon>
        <taxon>Hypocreales</taxon>
        <taxon>Nectriaceae</taxon>
        <taxon>Fusarium</taxon>
        <taxon>Fusarium tricinctum species complex</taxon>
    </lineage>
</organism>
<dbReference type="PANTHER" id="PTHR36206">
    <property type="entry name" value="ASPERCRYPTIN BIOSYNTHESIS CLUSTER-SPECIFIC TRANSCRIPTION REGULATOR ATNN-RELATED"/>
    <property type="match status" value="1"/>
</dbReference>
<reference evidence="7" key="1">
    <citation type="journal article" date="2021" name="Nat. Commun.">
        <title>Genetic determinants of endophytism in the Arabidopsis root mycobiome.</title>
        <authorList>
            <person name="Mesny F."/>
            <person name="Miyauchi S."/>
            <person name="Thiergart T."/>
            <person name="Pickel B."/>
            <person name="Atanasova L."/>
            <person name="Karlsson M."/>
            <person name="Huettel B."/>
            <person name="Barry K.W."/>
            <person name="Haridas S."/>
            <person name="Chen C."/>
            <person name="Bauer D."/>
            <person name="Andreopoulos W."/>
            <person name="Pangilinan J."/>
            <person name="LaButti K."/>
            <person name="Riley R."/>
            <person name="Lipzen A."/>
            <person name="Clum A."/>
            <person name="Drula E."/>
            <person name="Henrissat B."/>
            <person name="Kohler A."/>
            <person name="Grigoriev I.V."/>
            <person name="Martin F.M."/>
            <person name="Hacquard S."/>
        </authorList>
    </citation>
    <scope>NUCLEOTIDE SEQUENCE</scope>
    <source>
        <strain evidence="7">MPI-SDFR-AT-0068</strain>
    </source>
</reference>
<dbReference type="Proteomes" id="UP000813427">
    <property type="component" value="Unassembled WGS sequence"/>
</dbReference>
<evidence type="ECO:0000256" key="3">
    <source>
        <dbReference type="ARBA" id="ARBA00023015"/>
    </source>
</evidence>
<evidence type="ECO:0000313" key="7">
    <source>
        <dbReference type="EMBL" id="KAH7245374.1"/>
    </source>
</evidence>
<comment type="caution">
    <text evidence="7">The sequence shown here is derived from an EMBL/GenBank/DDBJ whole genome shotgun (WGS) entry which is preliminary data.</text>
</comment>
<dbReference type="InterPro" id="IPR052360">
    <property type="entry name" value="Transcr_Regulatory_Proteins"/>
</dbReference>
<dbReference type="GO" id="GO:0003677">
    <property type="term" value="F:DNA binding"/>
    <property type="evidence" value="ECO:0007669"/>
    <property type="project" value="UniProtKB-KW"/>
</dbReference>